<dbReference type="Pfam" id="PF04055">
    <property type="entry name" value="Radical_SAM"/>
    <property type="match status" value="1"/>
</dbReference>
<evidence type="ECO:0000313" key="11">
    <source>
        <dbReference type="Proteomes" id="UP001442364"/>
    </source>
</evidence>
<reference evidence="10 11" key="1">
    <citation type="submission" date="2024-03" db="EMBL/GenBank/DDBJ databases">
        <title>Human intestinal bacterial collection.</title>
        <authorList>
            <person name="Pauvert C."/>
            <person name="Hitch T.C.A."/>
            <person name="Clavel T."/>
        </authorList>
    </citation>
    <scope>NUCLEOTIDE SEQUENCE [LARGE SCALE GENOMIC DNA]</scope>
    <source>
        <strain evidence="10 11">CLA-AA-H255</strain>
    </source>
</reference>
<dbReference type="PANTHER" id="PTHR42836:SF1">
    <property type="entry name" value="7-CARBOXY-7-DEAZAGUANINE SYNTHASE"/>
    <property type="match status" value="1"/>
</dbReference>
<keyword evidence="6 8" id="KW-0411">Iron-sulfur</keyword>
<keyword evidence="8" id="KW-0671">Queuosine biosynthesis</keyword>
<dbReference type="Gene3D" id="3.20.20.70">
    <property type="entry name" value="Aldolase class I"/>
    <property type="match status" value="1"/>
</dbReference>
<protein>
    <recommendedName>
        <fullName evidence="8">7-carboxy-7-deazaguanine synthase</fullName>
        <shortName evidence="8">CDG synthase</shortName>
        <ecNumber evidence="8">4.3.99.3</ecNumber>
    </recommendedName>
    <alternativeName>
        <fullName evidence="8">Queuosine biosynthesis protein QueE</fullName>
    </alternativeName>
</protein>
<evidence type="ECO:0000256" key="8">
    <source>
        <dbReference type="HAMAP-Rule" id="MF_00917"/>
    </source>
</evidence>
<keyword evidence="5 8" id="KW-0408">Iron</keyword>
<comment type="caution">
    <text evidence="8">Lacks conserved residue(s) required for the propagation of feature annotation.</text>
</comment>
<feature type="binding site" evidence="8">
    <location>
        <position position="76"/>
    </location>
    <ligand>
        <name>substrate</name>
    </ligand>
</feature>
<gene>
    <name evidence="8" type="primary">queE</name>
    <name evidence="10" type="ORF">WMO14_02945</name>
</gene>
<dbReference type="PANTHER" id="PTHR42836">
    <property type="entry name" value="7-CARBOXY-7-DEAZAGUANINE SYNTHASE"/>
    <property type="match status" value="1"/>
</dbReference>
<feature type="binding site" evidence="8">
    <location>
        <position position="43"/>
    </location>
    <ligand>
        <name>Mg(2+)</name>
        <dbReference type="ChEBI" id="CHEBI:18420"/>
    </ligand>
</feature>
<dbReference type="InterPro" id="IPR024924">
    <property type="entry name" value="7-CO-7-deazaguanine_synth-like"/>
</dbReference>
<dbReference type="InterPro" id="IPR058240">
    <property type="entry name" value="rSAM_sf"/>
</dbReference>
<sequence length="247" mass="27817">MSKQIFNVVEHFASINGEGVRAGELAVFVRFRGCNLDCSYCDTRWANDVNAKAAKMSVSDIVKAVEDVKIDNVTLTGGEPLIQAGIDKLIAQLLISGRNVEIETNGSIDINKVRENVKDNLTTAMNGQVINDIYDKVNDEMERLSMTADYKLAGSNMEQYMKLDNFNNLQSQDTVKFVVSSEEDLKRALEIIRQYNLTEKCYVYFSPVFGKIEPVTIVDFMKDNLINGARVQLQLHKFIWSPDKKGV</sequence>
<name>A0ABV1BSW2_9FIRM</name>
<evidence type="ECO:0000256" key="5">
    <source>
        <dbReference type="ARBA" id="ARBA00023004"/>
    </source>
</evidence>
<keyword evidence="11" id="KW-1185">Reference proteome</keyword>
<evidence type="ECO:0000259" key="9">
    <source>
        <dbReference type="PROSITE" id="PS51918"/>
    </source>
</evidence>
<dbReference type="CDD" id="cd01335">
    <property type="entry name" value="Radical_SAM"/>
    <property type="match status" value="1"/>
</dbReference>
<comment type="catalytic activity">
    <reaction evidence="8">
        <text>6-carboxy-5,6,7,8-tetrahydropterin + H(+) = 7-carboxy-7-carbaguanine + NH4(+)</text>
        <dbReference type="Rhea" id="RHEA:27974"/>
        <dbReference type="ChEBI" id="CHEBI:15378"/>
        <dbReference type="ChEBI" id="CHEBI:28938"/>
        <dbReference type="ChEBI" id="CHEBI:61032"/>
        <dbReference type="ChEBI" id="CHEBI:61036"/>
        <dbReference type="EC" id="4.3.99.3"/>
    </reaction>
</comment>
<dbReference type="Proteomes" id="UP001442364">
    <property type="component" value="Unassembled WGS sequence"/>
</dbReference>
<evidence type="ECO:0000256" key="3">
    <source>
        <dbReference type="ARBA" id="ARBA00022723"/>
    </source>
</evidence>
<accession>A0ABV1BSW2</accession>
<evidence type="ECO:0000313" key="10">
    <source>
        <dbReference type="EMBL" id="MEQ2378842.1"/>
    </source>
</evidence>
<dbReference type="SFLD" id="SFLDS00029">
    <property type="entry name" value="Radical_SAM"/>
    <property type="match status" value="1"/>
</dbReference>
<organism evidence="10 11">
    <name type="scientific">[Lactobacillus] rogosae</name>
    <dbReference type="NCBI Taxonomy" id="706562"/>
    <lineage>
        <taxon>Bacteria</taxon>
        <taxon>Bacillati</taxon>
        <taxon>Bacillota</taxon>
        <taxon>Clostridia</taxon>
        <taxon>Lachnospirales</taxon>
        <taxon>Lachnospiraceae</taxon>
        <taxon>Lachnospira</taxon>
    </lineage>
</organism>
<proteinExistence type="inferred from homology"/>
<dbReference type="RefSeq" id="WP_022502119.1">
    <property type="nucleotide sequence ID" value="NZ_DAWCMB010000389.1"/>
</dbReference>
<evidence type="ECO:0000256" key="7">
    <source>
        <dbReference type="ARBA" id="ARBA00023239"/>
    </source>
</evidence>
<feature type="binding site" evidence="8">
    <location>
        <position position="38"/>
    </location>
    <ligand>
        <name>[4Fe-4S] cluster</name>
        <dbReference type="ChEBI" id="CHEBI:49883"/>
        <note>4Fe-4S-S-AdoMet</note>
    </ligand>
</feature>
<comment type="function">
    <text evidence="8">Catalyzes the complex heterocyclic radical-mediated conversion of 6-carboxy-5,6,7,8-tetrahydropterin (CPH4) to 7-carboxy-7-deazaguanine (CDG), a step common to the biosynthetic pathways of all 7-deazapurine-containing compounds.</text>
</comment>
<feature type="binding site" evidence="8">
    <location>
        <position position="30"/>
    </location>
    <ligand>
        <name>substrate</name>
    </ligand>
</feature>
<evidence type="ECO:0000256" key="2">
    <source>
        <dbReference type="ARBA" id="ARBA00022691"/>
    </source>
</evidence>
<feature type="binding site" evidence="8">
    <location>
        <position position="41"/>
    </location>
    <ligand>
        <name>[4Fe-4S] cluster</name>
        <dbReference type="ChEBI" id="CHEBI:49883"/>
        <note>4Fe-4S-S-AdoMet</note>
    </ligand>
</feature>
<dbReference type="InterPro" id="IPR013785">
    <property type="entry name" value="Aldolase_TIM"/>
</dbReference>
<dbReference type="EMBL" id="JBBMER010000002">
    <property type="protein sequence ID" value="MEQ2378842.1"/>
    <property type="molecule type" value="Genomic_DNA"/>
</dbReference>
<dbReference type="InterPro" id="IPR007197">
    <property type="entry name" value="rSAM"/>
</dbReference>
<keyword evidence="2 8" id="KW-0949">S-adenosyl-L-methionine</keyword>
<comment type="subunit">
    <text evidence="8">Homodimer.</text>
</comment>
<keyword evidence="1 8" id="KW-0004">4Fe-4S</keyword>
<comment type="cofactor">
    <cofactor evidence="8">
        <name>Mg(2+)</name>
        <dbReference type="ChEBI" id="CHEBI:18420"/>
    </cofactor>
</comment>
<comment type="cofactor">
    <cofactor evidence="8">
        <name>S-adenosyl-L-methionine</name>
        <dbReference type="ChEBI" id="CHEBI:59789"/>
    </cofactor>
    <text evidence="8">Binds 1 S-adenosyl-L-methionine per subunit.</text>
</comment>
<feature type="binding site" evidence="8">
    <location>
        <begin position="15"/>
        <end position="17"/>
    </location>
    <ligand>
        <name>substrate</name>
    </ligand>
</feature>
<dbReference type="SUPFAM" id="SSF102114">
    <property type="entry name" value="Radical SAM enzymes"/>
    <property type="match status" value="1"/>
</dbReference>
<feature type="binding site" evidence="8">
    <location>
        <begin position="40"/>
        <end position="42"/>
    </location>
    <ligand>
        <name>S-adenosyl-L-methionine</name>
        <dbReference type="ChEBI" id="CHEBI:59789"/>
    </ligand>
</feature>
<comment type="pathway">
    <text evidence="8">Purine metabolism; 7-cyano-7-deazaguanine biosynthesis.</text>
</comment>
<keyword evidence="4 8" id="KW-0460">Magnesium</keyword>
<dbReference type="PIRSF" id="PIRSF000370">
    <property type="entry name" value="QueE"/>
    <property type="match status" value="1"/>
</dbReference>
<evidence type="ECO:0000256" key="6">
    <source>
        <dbReference type="ARBA" id="ARBA00023014"/>
    </source>
</evidence>
<dbReference type="PROSITE" id="PS51918">
    <property type="entry name" value="RADICAL_SAM"/>
    <property type="match status" value="1"/>
</dbReference>
<evidence type="ECO:0000256" key="1">
    <source>
        <dbReference type="ARBA" id="ARBA00022485"/>
    </source>
</evidence>
<keyword evidence="7 8" id="KW-0456">Lyase</keyword>
<feature type="domain" description="Radical SAM core" evidence="9">
    <location>
        <begin position="21"/>
        <end position="243"/>
    </location>
</feature>
<feature type="binding site" evidence="8">
    <location>
        <position position="34"/>
    </location>
    <ligand>
        <name>[4Fe-4S] cluster</name>
        <dbReference type="ChEBI" id="CHEBI:49883"/>
        <note>4Fe-4S-S-AdoMet</note>
    </ligand>
</feature>
<keyword evidence="3 8" id="KW-0479">Metal-binding</keyword>
<feature type="binding site" evidence="8">
    <location>
        <position position="78"/>
    </location>
    <ligand>
        <name>S-adenosyl-L-methionine</name>
        <dbReference type="ChEBI" id="CHEBI:59789"/>
    </ligand>
</feature>
<dbReference type="HAMAP" id="MF_00917">
    <property type="entry name" value="QueE"/>
    <property type="match status" value="1"/>
</dbReference>
<comment type="similarity">
    <text evidence="8">Belongs to the radical SAM superfamily. 7-carboxy-7-deazaguanine synthase family.</text>
</comment>
<evidence type="ECO:0000256" key="4">
    <source>
        <dbReference type="ARBA" id="ARBA00022842"/>
    </source>
</evidence>
<comment type="caution">
    <text evidence="10">The sequence shown here is derived from an EMBL/GenBank/DDBJ whole genome shotgun (WGS) entry which is preliminary data.</text>
</comment>
<comment type="cofactor">
    <cofactor evidence="8">
        <name>[4Fe-4S] cluster</name>
        <dbReference type="ChEBI" id="CHEBI:49883"/>
    </cofactor>
    <text evidence="8">Binds 1 [4Fe-4S] cluster. The cluster is coordinated with 3 cysteines and an exchangeable S-adenosyl-L-methionine.</text>
</comment>
<dbReference type="EC" id="4.3.99.3" evidence="8"/>